<dbReference type="VEuPathDB" id="TrichDB:TVAG_071560"/>
<dbReference type="SMR" id="A2D859"/>
<reference evidence="2" key="2">
    <citation type="journal article" date="2007" name="Science">
        <title>Draft genome sequence of the sexually transmitted pathogen Trichomonas vaginalis.</title>
        <authorList>
            <person name="Carlton J.M."/>
            <person name="Hirt R.P."/>
            <person name="Silva J.C."/>
            <person name="Delcher A.L."/>
            <person name="Schatz M."/>
            <person name="Zhao Q."/>
            <person name="Wortman J.R."/>
            <person name="Bidwell S.L."/>
            <person name="Alsmark U.C.M."/>
            <person name="Besteiro S."/>
            <person name="Sicheritz-Ponten T."/>
            <person name="Noel C.J."/>
            <person name="Dacks J.B."/>
            <person name="Foster P.G."/>
            <person name="Simillion C."/>
            <person name="Van de Peer Y."/>
            <person name="Miranda-Saavedra D."/>
            <person name="Barton G.J."/>
            <person name="Westrop G.D."/>
            <person name="Mueller S."/>
            <person name="Dessi D."/>
            <person name="Fiori P.L."/>
            <person name="Ren Q."/>
            <person name="Paulsen I."/>
            <person name="Zhang H."/>
            <person name="Bastida-Corcuera F.D."/>
            <person name="Simoes-Barbosa A."/>
            <person name="Brown M.T."/>
            <person name="Hayes R.D."/>
            <person name="Mukherjee M."/>
            <person name="Okumura C.Y."/>
            <person name="Schneider R."/>
            <person name="Smith A.J."/>
            <person name="Vanacova S."/>
            <person name="Villalvazo M."/>
            <person name="Haas B.J."/>
            <person name="Pertea M."/>
            <person name="Feldblyum T.V."/>
            <person name="Utterback T.R."/>
            <person name="Shu C.L."/>
            <person name="Osoegawa K."/>
            <person name="de Jong P.J."/>
            <person name="Hrdy I."/>
            <person name="Horvathova L."/>
            <person name="Zubacova Z."/>
            <person name="Dolezal P."/>
            <person name="Malik S.B."/>
            <person name="Logsdon J.M. Jr."/>
            <person name="Henze K."/>
            <person name="Gupta A."/>
            <person name="Wang C.C."/>
            <person name="Dunne R.L."/>
            <person name="Upcroft J.A."/>
            <person name="Upcroft P."/>
            <person name="White O."/>
            <person name="Salzberg S.L."/>
            <person name="Tang P."/>
            <person name="Chiu C.-H."/>
            <person name="Lee Y.-S."/>
            <person name="Embley T.M."/>
            <person name="Coombs G.H."/>
            <person name="Mottram J.C."/>
            <person name="Tachezy J."/>
            <person name="Fraser-Liggett C.M."/>
            <person name="Johnson P.J."/>
        </authorList>
    </citation>
    <scope>NUCLEOTIDE SEQUENCE [LARGE SCALE GENOMIC DNA]</scope>
    <source>
        <strain evidence="2">G3</strain>
    </source>
</reference>
<dbReference type="InParanoid" id="A2D859"/>
<dbReference type="RefSeq" id="XP_001584478.1">
    <property type="nucleotide sequence ID" value="XM_001584428.1"/>
</dbReference>
<organism evidence="2 3">
    <name type="scientific">Trichomonas vaginalis (strain ATCC PRA-98 / G3)</name>
    <dbReference type="NCBI Taxonomy" id="412133"/>
    <lineage>
        <taxon>Eukaryota</taxon>
        <taxon>Metamonada</taxon>
        <taxon>Parabasalia</taxon>
        <taxon>Trichomonadida</taxon>
        <taxon>Trichomonadidae</taxon>
        <taxon>Trichomonas</taxon>
    </lineage>
</organism>
<accession>A2D859</accession>
<feature type="region of interest" description="Disordered" evidence="1">
    <location>
        <begin position="1"/>
        <end position="136"/>
    </location>
</feature>
<evidence type="ECO:0000313" key="3">
    <source>
        <dbReference type="Proteomes" id="UP000001542"/>
    </source>
</evidence>
<feature type="compositionally biased region" description="Low complexity" evidence="1">
    <location>
        <begin position="92"/>
        <end position="112"/>
    </location>
</feature>
<feature type="compositionally biased region" description="Basic and acidic residues" evidence="1">
    <location>
        <begin position="127"/>
        <end position="136"/>
    </location>
</feature>
<feature type="region of interest" description="Disordered" evidence="1">
    <location>
        <begin position="239"/>
        <end position="258"/>
    </location>
</feature>
<reference evidence="2" key="1">
    <citation type="submission" date="2006-10" db="EMBL/GenBank/DDBJ databases">
        <authorList>
            <person name="Amadeo P."/>
            <person name="Zhao Q."/>
            <person name="Wortman J."/>
            <person name="Fraser-Liggett C."/>
            <person name="Carlton J."/>
        </authorList>
    </citation>
    <scope>NUCLEOTIDE SEQUENCE</scope>
    <source>
        <strain evidence="2">G3</strain>
    </source>
</reference>
<dbReference type="Proteomes" id="UP000001542">
    <property type="component" value="Unassembled WGS sequence"/>
</dbReference>
<sequence length="451" mass="52025">MAENPEFQVKPDIEINGDESPDESKISSSESSNKQKSRHNSKNNSSILEEESTADNTNTSDSPPIPRIKETIQNKIIKPNSPLYSSTRKSRNFSSESGRSSNASECSSSSRNSVRKQNAMTSPPPKSSEDSSTKEDKVVAYKQLIENRKKPPITLAAPVQQMLHRSFVNALKNEDYVEGMRISTALKINSELMEQEYESQRIQSRNDTYKSRLEAAQNRLNAKKSEWNNIIQSFEQKQKQKREKLTQKHEKEEEEFEKQWGDANNLKDFNKPSPSLIGIRRIQKELAMTGEFEDALQVKQIADGLKEKEIQDAEQRALVAMLIAHDKLEEKHKKEILCFEEKQRQTELYIKGEQYNELHPLEMLIKQLQQHLDSSKPPNLRPTKPRFVSTARTRSAACESFTMPPKDTKTTIEMNEYRFNNEPERLELNGFDVRNLMRMPKSTMKACIRRK</sequence>
<evidence type="ECO:0000313" key="2">
    <source>
        <dbReference type="EMBL" id="EAY23492.1"/>
    </source>
</evidence>
<keyword evidence="3" id="KW-1185">Reference proteome</keyword>
<dbReference type="EMBL" id="DS113178">
    <property type="protein sequence ID" value="EAY23492.1"/>
    <property type="molecule type" value="Genomic_DNA"/>
</dbReference>
<dbReference type="VEuPathDB" id="TrichDB:TVAGG3_1046650"/>
<proteinExistence type="predicted"/>
<name>A2D859_TRIV3</name>
<dbReference type="AlphaFoldDB" id="A2D859"/>
<evidence type="ECO:0000256" key="1">
    <source>
        <dbReference type="SAM" id="MobiDB-lite"/>
    </source>
</evidence>
<dbReference type="PANTHER" id="PTHR47026">
    <property type="entry name" value="PIGMENTOSA GTPASE REGULATOR-LIKE PROTEIN, PUTATIVE-RELATED"/>
    <property type="match status" value="1"/>
</dbReference>
<protein>
    <submittedName>
        <fullName evidence="2">Uncharacterized protein</fullName>
    </submittedName>
</protein>
<dbReference type="KEGG" id="tva:5469056"/>
<gene>
    <name evidence="2" type="ORF">TVAG_071560</name>
</gene>
<dbReference type="PANTHER" id="PTHR47026:SF2">
    <property type="entry name" value="FLAGELLAR ASSOCIATED PROTEIN"/>
    <property type="match status" value="1"/>
</dbReference>
<dbReference type="OrthoDB" id="10649585at2759"/>